<keyword evidence="3" id="KW-1185">Reference proteome</keyword>
<accession>A0A4R2RLL8</accession>
<dbReference type="InterPro" id="IPR058705">
    <property type="entry name" value="A_ENA"/>
</dbReference>
<dbReference type="AlphaFoldDB" id="A0A4R2RLL8"/>
<feature type="compositionally biased region" description="Low complexity" evidence="1">
    <location>
        <begin position="82"/>
        <end position="105"/>
    </location>
</feature>
<gene>
    <name evidence="2" type="ORF">EDD57_14411</name>
</gene>
<feature type="compositionally biased region" description="Low complexity" evidence="1">
    <location>
        <begin position="62"/>
        <end position="73"/>
    </location>
</feature>
<comment type="caution">
    <text evidence="2">The sequence shown here is derived from an EMBL/GenBank/DDBJ whole genome shotgun (WGS) entry which is preliminary data.</text>
</comment>
<dbReference type="EMBL" id="SLXV01000044">
    <property type="protein sequence ID" value="TCP64023.1"/>
    <property type="molecule type" value="Genomic_DNA"/>
</dbReference>
<reference evidence="2 3" key="1">
    <citation type="submission" date="2019-03" db="EMBL/GenBank/DDBJ databases">
        <title>Genomic Encyclopedia of Type Strains, Phase IV (KMG-IV): sequencing the most valuable type-strain genomes for metagenomic binning, comparative biology and taxonomic classification.</title>
        <authorList>
            <person name="Goeker M."/>
        </authorList>
    </citation>
    <scope>NUCLEOTIDE SEQUENCE [LARGE SCALE GENOMIC DNA]</scope>
    <source>
        <strain evidence="2 3">DSM 46831</strain>
    </source>
</reference>
<feature type="region of interest" description="Disordered" evidence="1">
    <location>
        <begin position="160"/>
        <end position="180"/>
    </location>
</feature>
<proteinExistence type="predicted"/>
<dbReference type="RefSeq" id="WP_165873799.1">
    <property type="nucleotide sequence ID" value="NZ_SLXV01000044.1"/>
</dbReference>
<feature type="region of interest" description="Disordered" evidence="1">
    <location>
        <begin position="60"/>
        <end position="105"/>
    </location>
</feature>
<name>A0A4R2RLL8_9BACL</name>
<evidence type="ECO:0000313" key="2">
    <source>
        <dbReference type="EMBL" id="TCP64023.1"/>
    </source>
</evidence>
<organism evidence="2 3">
    <name type="scientific">Baia soyae</name>
    <dbReference type="NCBI Taxonomy" id="1544746"/>
    <lineage>
        <taxon>Bacteria</taxon>
        <taxon>Bacillati</taxon>
        <taxon>Bacillota</taxon>
        <taxon>Bacilli</taxon>
        <taxon>Bacillales</taxon>
        <taxon>Thermoactinomycetaceae</taxon>
        <taxon>Baia</taxon>
    </lineage>
</organism>
<sequence length="180" mass="17981">MPRGEKLQYVLGTLPGVSTSFQSSISDLLTINESVRDTINIIGKKEWILNQKLENVLGTDVTRGPTGAARATGPSGGPPGPAGATGPSGPADAIGATGTTGPQGPTGTFVTGDFLFLVQGNTGASGSVPLSFGDTINFISDTLEIEITPGSVDVRLEVATGANGMTGPKGDTGPQGNTGP</sequence>
<evidence type="ECO:0000313" key="3">
    <source>
        <dbReference type="Proteomes" id="UP000294746"/>
    </source>
</evidence>
<dbReference type="Pfam" id="PF26595">
    <property type="entry name" value="A_ENA"/>
    <property type="match status" value="1"/>
</dbReference>
<evidence type="ECO:0000256" key="1">
    <source>
        <dbReference type="SAM" id="MobiDB-lite"/>
    </source>
</evidence>
<dbReference type="Proteomes" id="UP000294746">
    <property type="component" value="Unassembled WGS sequence"/>
</dbReference>
<protein>
    <recommendedName>
        <fullName evidence="4">Collagen triple helix repeat protein</fullName>
    </recommendedName>
</protein>
<evidence type="ECO:0008006" key="4">
    <source>
        <dbReference type="Google" id="ProtNLM"/>
    </source>
</evidence>